<evidence type="ECO:0000256" key="4">
    <source>
        <dbReference type="SAM" id="Phobius"/>
    </source>
</evidence>
<evidence type="ECO:0000256" key="2">
    <source>
        <dbReference type="ARBA" id="ARBA00022679"/>
    </source>
</evidence>
<dbReference type="Gene3D" id="3.90.550.10">
    <property type="entry name" value="Spore Coat Polysaccharide Biosynthesis Protein SpsA, Chain A"/>
    <property type="match status" value="1"/>
</dbReference>
<evidence type="ECO:0000256" key="3">
    <source>
        <dbReference type="PIRSR" id="PIRSR018153-1"/>
    </source>
</evidence>
<dbReference type="GO" id="GO:0016020">
    <property type="term" value="C:membrane"/>
    <property type="evidence" value="ECO:0007669"/>
    <property type="project" value="InterPro"/>
</dbReference>
<dbReference type="PANTHER" id="PTHR31121">
    <property type="entry name" value="ALPHA-1,2 MANNOSYLTRANSFERASE KTR1"/>
    <property type="match status" value="1"/>
</dbReference>
<protein>
    <submittedName>
        <fullName evidence="5">Nucleotide-diphospho-sugar transferase</fullName>
    </submittedName>
</protein>
<accession>A0A1X2HMJ7</accession>
<feature type="transmembrane region" description="Helical" evidence="4">
    <location>
        <begin position="12"/>
        <end position="32"/>
    </location>
</feature>
<dbReference type="Pfam" id="PF01793">
    <property type="entry name" value="Glyco_transf_15"/>
    <property type="match status" value="1"/>
</dbReference>
<dbReference type="InterPro" id="IPR029044">
    <property type="entry name" value="Nucleotide-diphossugar_trans"/>
</dbReference>
<name>A0A1X2HMJ7_SYNRA</name>
<comment type="similarity">
    <text evidence="1">Belongs to the glycosyltransferase 15 family.</text>
</comment>
<evidence type="ECO:0000313" key="6">
    <source>
        <dbReference type="Proteomes" id="UP000242180"/>
    </source>
</evidence>
<keyword evidence="4" id="KW-0812">Transmembrane</keyword>
<keyword evidence="2 5" id="KW-0808">Transferase</keyword>
<gene>
    <name evidence="5" type="ORF">BCR43DRAFT_452589</name>
</gene>
<evidence type="ECO:0000313" key="5">
    <source>
        <dbReference type="EMBL" id="ORZ00568.1"/>
    </source>
</evidence>
<dbReference type="InterPro" id="IPR002685">
    <property type="entry name" value="Glyco_trans_15"/>
</dbReference>
<dbReference type="GO" id="GO:0006487">
    <property type="term" value="P:protein N-linked glycosylation"/>
    <property type="evidence" value="ECO:0007669"/>
    <property type="project" value="TreeGrafter"/>
</dbReference>
<evidence type="ECO:0000256" key="1">
    <source>
        <dbReference type="ARBA" id="ARBA00007677"/>
    </source>
</evidence>
<proteinExistence type="inferred from homology"/>
<feature type="active site" description="Nucleophile" evidence="3">
    <location>
        <position position="274"/>
    </location>
</feature>
<dbReference type="InParanoid" id="A0A1X2HMJ7"/>
<dbReference type="STRING" id="13706.A0A1X2HMJ7"/>
<dbReference type="AlphaFoldDB" id="A0A1X2HMJ7"/>
<keyword evidence="4" id="KW-0472">Membrane</keyword>
<dbReference type="OMA" id="VDYYCQI"/>
<comment type="caution">
    <text evidence="5">The sequence shown here is derived from an EMBL/GenBank/DDBJ whole genome shotgun (WGS) entry which is preliminary data.</text>
</comment>
<dbReference type="PANTHER" id="PTHR31121:SF2">
    <property type="entry name" value="MANNOSYLTRANSFERASE KTR5-RELATED"/>
    <property type="match status" value="1"/>
</dbReference>
<dbReference type="GO" id="GO:0000026">
    <property type="term" value="F:alpha-1,2-mannosyltransferase activity"/>
    <property type="evidence" value="ECO:0007669"/>
    <property type="project" value="TreeGrafter"/>
</dbReference>
<dbReference type="PIRSF" id="PIRSF018153">
    <property type="entry name" value="Glyco_trans_15"/>
    <property type="match status" value="1"/>
</dbReference>
<keyword evidence="4" id="KW-1133">Transmembrane helix</keyword>
<reference evidence="5 6" key="1">
    <citation type="submission" date="2016-07" db="EMBL/GenBank/DDBJ databases">
        <title>Pervasive Adenine N6-methylation of Active Genes in Fungi.</title>
        <authorList>
            <consortium name="DOE Joint Genome Institute"/>
            <person name="Mondo S.J."/>
            <person name="Dannebaum R.O."/>
            <person name="Kuo R.C."/>
            <person name="Labutti K."/>
            <person name="Haridas S."/>
            <person name="Kuo A."/>
            <person name="Salamov A."/>
            <person name="Ahrendt S.R."/>
            <person name="Lipzen A."/>
            <person name="Sullivan W."/>
            <person name="Andreopoulos W.B."/>
            <person name="Clum A."/>
            <person name="Lindquist E."/>
            <person name="Daum C."/>
            <person name="Ramamoorthy G.K."/>
            <person name="Gryganskyi A."/>
            <person name="Culley D."/>
            <person name="Magnuson J.K."/>
            <person name="James T.Y."/>
            <person name="O'Malley M.A."/>
            <person name="Stajich J.E."/>
            <person name="Spatafora J.W."/>
            <person name="Visel A."/>
            <person name="Grigoriev I.V."/>
        </authorList>
    </citation>
    <scope>NUCLEOTIDE SEQUENCE [LARGE SCALE GENOMIC DNA]</scope>
    <source>
        <strain evidence="5 6">NRRL 2496</strain>
    </source>
</reference>
<dbReference type="Proteomes" id="UP000242180">
    <property type="component" value="Unassembled WGS sequence"/>
</dbReference>
<dbReference type="FunFam" id="3.90.550.10:FF:000051">
    <property type="entry name" value="Alpha-1,2-mannosyltransferase (Ktr4)"/>
    <property type="match status" value="1"/>
</dbReference>
<dbReference type="GO" id="GO:0005794">
    <property type="term" value="C:Golgi apparatus"/>
    <property type="evidence" value="ECO:0007669"/>
    <property type="project" value="TreeGrafter"/>
</dbReference>
<dbReference type="SUPFAM" id="SSF53448">
    <property type="entry name" value="Nucleotide-diphospho-sugar transferases"/>
    <property type="match status" value="1"/>
</dbReference>
<organism evidence="5 6">
    <name type="scientific">Syncephalastrum racemosum</name>
    <name type="common">Filamentous fungus</name>
    <dbReference type="NCBI Taxonomy" id="13706"/>
    <lineage>
        <taxon>Eukaryota</taxon>
        <taxon>Fungi</taxon>
        <taxon>Fungi incertae sedis</taxon>
        <taxon>Mucoromycota</taxon>
        <taxon>Mucoromycotina</taxon>
        <taxon>Mucoromycetes</taxon>
        <taxon>Mucorales</taxon>
        <taxon>Syncephalastraceae</taxon>
        <taxon>Syncephalastrum</taxon>
    </lineage>
</organism>
<dbReference type="OrthoDB" id="439943at2759"/>
<sequence>MQSWKFNRRHAGLGLLGSITLALLLISFYFFASPAELFRSNEPHTWKSFLDTSDVDHEPVRACYVILVRNSELDGIISSITQLEKTFNDKYNYPYVFLNDEEFTDEFKERTSGLGKAQKFYGTLDSHMWGYPPFINQTLAAERRKEMAAANVIYGDSESYRHMCRFQSGFFFRHPLLDPYDYYWRVEPNVDFLCDIDYDVFQFMKDNRKLYGFTLTFKEFMTTIPSLWDTVRNFKRDHPEVMARLPAKEDSMIKFITDDDGETYNSCHFWTNFEIASFSLWRSTEYLKYFNYLDKTGNFFYERWGDAPVHSIAAAMMLRKEEVHFFHDVGYRHTGVMHCPVGDKYRDKCSCKPTDPGQWDYYLTGSCLPNFDNAVKT</sequence>
<dbReference type="GO" id="GO:0000032">
    <property type="term" value="P:cell wall mannoprotein biosynthetic process"/>
    <property type="evidence" value="ECO:0007669"/>
    <property type="project" value="TreeGrafter"/>
</dbReference>
<keyword evidence="6" id="KW-1185">Reference proteome</keyword>
<dbReference type="EMBL" id="MCGN01000002">
    <property type="protein sequence ID" value="ORZ00568.1"/>
    <property type="molecule type" value="Genomic_DNA"/>
</dbReference>